<proteinExistence type="predicted"/>
<comment type="caution">
    <text evidence="1">The sequence shown here is derived from an EMBL/GenBank/DDBJ whole genome shotgun (WGS) entry which is preliminary data.</text>
</comment>
<gene>
    <name evidence="1" type="ORF">GARC_4884</name>
</gene>
<accession>K6YD33</accession>
<dbReference type="Proteomes" id="UP000006327">
    <property type="component" value="Unassembled WGS sequence"/>
</dbReference>
<evidence type="ECO:0000313" key="1">
    <source>
        <dbReference type="EMBL" id="GAC21821.1"/>
    </source>
</evidence>
<name>K6YD33_9ALTE</name>
<organism evidence="1 2">
    <name type="scientific">Paraglaciecola arctica BSs20135</name>
    <dbReference type="NCBI Taxonomy" id="493475"/>
    <lineage>
        <taxon>Bacteria</taxon>
        <taxon>Pseudomonadati</taxon>
        <taxon>Pseudomonadota</taxon>
        <taxon>Gammaproteobacteria</taxon>
        <taxon>Alteromonadales</taxon>
        <taxon>Alteromonadaceae</taxon>
        <taxon>Paraglaciecola</taxon>
    </lineage>
</organism>
<reference evidence="1 2" key="1">
    <citation type="journal article" date="2017" name="Antonie Van Leeuwenhoek">
        <title>Rhizobium rhizosphaerae sp. nov., a novel species isolated from rice rhizosphere.</title>
        <authorList>
            <person name="Zhao J.J."/>
            <person name="Zhang J."/>
            <person name="Zhang R.J."/>
            <person name="Zhang C.W."/>
            <person name="Yin H.Q."/>
            <person name="Zhang X.X."/>
        </authorList>
    </citation>
    <scope>NUCLEOTIDE SEQUENCE [LARGE SCALE GENOMIC DNA]</scope>
    <source>
        <strain evidence="1 2">BSs20135</strain>
    </source>
</reference>
<evidence type="ECO:0000313" key="2">
    <source>
        <dbReference type="Proteomes" id="UP000006327"/>
    </source>
</evidence>
<sequence>MTFNYDEIGWDRRNKWVNLWQTHFTVGLTRRFAYKGRY</sequence>
<keyword evidence="2" id="KW-1185">Reference proteome</keyword>
<dbReference type="STRING" id="493475.GARC_4884"/>
<dbReference type="EMBL" id="BAEO01000065">
    <property type="protein sequence ID" value="GAC21821.1"/>
    <property type="molecule type" value="Genomic_DNA"/>
</dbReference>
<protein>
    <submittedName>
        <fullName evidence="1">Uncharacterized protein</fullName>
    </submittedName>
</protein>
<dbReference type="AlphaFoldDB" id="K6YD33"/>